<dbReference type="AlphaFoldDB" id="G2ZLF9"/>
<dbReference type="EMBL" id="FR854064">
    <property type="protein sequence ID" value="CCA79890.1"/>
    <property type="molecule type" value="Genomic_DNA"/>
</dbReference>
<proteinExistence type="predicted"/>
<reference evidence="1" key="2">
    <citation type="submission" date="2011-04" db="EMBL/GenBank/DDBJ databases">
        <authorList>
            <person name="Genoscope - CEA"/>
        </authorList>
    </citation>
    <scope>NUCLEOTIDE SEQUENCE</scope>
    <source>
        <strain evidence="1">R229</strain>
    </source>
</reference>
<sequence length="385" mass="42943">MLRDCHSPHTNRGTPTFSRQIAIKNSRTKMKITKTIVMPSSLELQTALTFSSSIATLEEADQYIFDFKNTRNTEPFGMLLVASQIRRLIKFRPQAAVSCSNFKHMTYAAHMGFFQSFGLDHGKAPGEATGSPRYIPIRIFDCPSLEREAAQKGIEVGEEIEETSGQMASILCGDSSGPIHETLTYSMREVMRNVIEHSESQRFGICAQYWPSKNKVEVALLDQGIGLRQSLSTNPHIDTSNDRNAINYALMPAISGKAFKGARSKKKGPWANSGFGLYMTNRICRNGGNFFIATGNSGLLLTSGKEGKKWYECNLIGTAIRMTVKTDQLPSLKESLSKYKKEGYEFQKRYREIVNIDPSAASLMLSEDFDVSTWQKIKARIGLGL</sequence>
<accession>G2ZLF9</accession>
<gene>
    <name evidence="1" type="ORF">BDB_80276</name>
</gene>
<organism evidence="1">
    <name type="scientific">blood disease bacterium R229</name>
    <dbReference type="NCBI Taxonomy" id="741978"/>
    <lineage>
        <taxon>Bacteria</taxon>
        <taxon>Pseudomonadati</taxon>
        <taxon>Pseudomonadota</taxon>
        <taxon>Betaproteobacteria</taxon>
        <taxon>Burkholderiales</taxon>
        <taxon>Burkholderiaceae</taxon>
        <taxon>Ralstonia</taxon>
        <taxon>Ralstonia solanacearum species complex</taxon>
    </lineage>
</organism>
<reference evidence="1" key="1">
    <citation type="journal article" date="2011" name="PLoS ONE">
        <title>Ralstonia syzygii, the Blood Disease Bacterium and some Asian R. solanacearum strains form a single genomic species despite divergent lifestyles.</title>
        <authorList>
            <person name="Remenant B."/>
            <person name="de Cambiaire J.C."/>
            <person name="Cellier G."/>
            <person name="Jacobs J.M."/>
            <person name="Mangenot S."/>
            <person name="Barbe V."/>
            <person name="Lajus A."/>
            <person name="Vallenet D."/>
            <person name="Medigue C."/>
            <person name="Fegan M."/>
            <person name="Allen C."/>
            <person name="Prior P."/>
        </authorList>
    </citation>
    <scope>NUCLEOTIDE SEQUENCE</scope>
    <source>
        <strain evidence="1">R229</strain>
    </source>
</reference>
<protein>
    <submittedName>
        <fullName evidence="1">Uncharacterized protein</fullName>
    </submittedName>
</protein>
<name>G2ZLF9_9RALS</name>
<evidence type="ECO:0000313" key="1">
    <source>
        <dbReference type="EMBL" id="CCA79890.1"/>
    </source>
</evidence>